<dbReference type="PANTHER" id="PTHR24346:SF75">
    <property type="entry name" value="AURORA KINASE"/>
    <property type="match status" value="1"/>
</dbReference>
<dbReference type="GO" id="GO:0004674">
    <property type="term" value="F:protein serine/threonine kinase activity"/>
    <property type="evidence" value="ECO:0007669"/>
    <property type="project" value="TreeGrafter"/>
</dbReference>
<dbReference type="PANTHER" id="PTHR24346">
    <property type="entry name" value="MAP/MICROTUBULE AFFINITY-REGULATING KINASE"/>
    <property type="match status" value="1"/>
</dbReference>
<evidence type="ECO:0000259" key="4">
    <source>
        <dbReference type="PROSITE" id="PS50011"/>
    </source>
</evidence>
<keyword evidence="1" id="KW-0547">Nucleotide-binding</keyword>
<dbReference type="InterPro" id="IPR000719">
    <property type="entry name" value="Prot_kinase_dom"/>
</dbReference>
<feature type="region of interest" description="Disordered" evidence="3">
    <location>
        <begin position="447"/>
        <end position="492"/>
    </location>
</feature>
<proteinExistence type="predicted"/>
<feature type="region of interest" description="Disordered" evidence="3">
    <location>
        <begin position="707"/>
        <end position="733"/>
    </location>
</feature>
<evidence type="ECO:0000313" key="5">
    <source>
        <dbReference type="EMBL" id="CAE8584927.1"/>
    </source>
</evidence>
<dbReference type="GO" id="GO:0035556">
    <property type="term" value="P:intracellular signal transduction"/>
    <property type="evidence" value="ECO:0007669"/>
    <property type="project" value="TreeGrafter"/>
</dbReference>
<dbReference type="Gene3D" id="1.10.510.10">
    <property type="entry name" value="Transferase(Phosphotransferase) domain 1"/>
    <property type="match status" value="2"/>
</dbReference>
<feature type="domain" description="Protein kinase" evidence="4">
    <location>
        <begin position="73"/>
        <end position="437"/>
    </location>
</feature>
<gene>
    <name evidence="5" type="ORF">PGLA1383_LOCUS3851</name>
</gene>
<dbReference type="SUPFAM" id="SSF56112">
    <property type="entry name" value="Protein kinase-like (PK-like)"/>
    <property type="match status" value="1"/>
</dbReference>
<sequence>LSCHEDVIRSSSSPAGAICHAGAVSQGQELAQEGFLGEQLEPLAPEAGDPRNTNLDSLHSGAQIAPLPPCGHFAKVRGLAECHAGKVELYSWSQSRDDERDSLGRQLPKEAEYKQVVVKRVLASRVHENRGLQANERRVHQESERRRSEDPLSEIGVYCYLSKQADAPEYILRMHAVFNSGDDVWLLLDHADGGDLFNVVQGLKDKGSELMVKGRRWTWQLLQAVSYLHAHRIAHRDISVENLLLQGADVRLMDFGQAVRSSDLEGGQPLRYFIPAGKPYYRAPECYVPAQAEVEVLVPELALPGSVVLARPCAAGLSSSLCEVRLPLSLPEPGGRCSAETWGYEAQPADAFACGVCLFIFATGSPPWRQALLSDPHFAWVHGQGVVNLLRAWQKSPTPPSWQAEELAGFEQVLASLLCSEPSRRPALAESLQQPWFTSLAQLPGGQQQGAVAAPTTPRAGDFSIPKSALKPEKPTWESASAESTAARSLEEQHTSDSFSSCLYASGSDDWSNMVDCAGLVGDPYSMPEVCRSASLVASCPPPLPLLRSNKAAAAAVDLSIIPDDFSANTFLLAAAGDPYSFMSAAAGDPYSFDFVLAASSGVSAVEATQDLAADRFGDSDNNNKDNKNNPFCCASGLRASPGSLAGVKEARVDSQPTPSATSPLLVHAATFPTAHLSHLKGTLGCQSENGFASTPSFCAATREPLASGQNAQKHPPSGATKPSGAPSVLPVKSSSRNWGHLLVRKAGADEAVLFPPSGAVGRGKVDLTPRTDKPRRRPIWTKSLSPVEP</sequence>
<dbReference type="PROSITE" id="PS50011">
    <property type="entry name" value="PROTEIN_KINASE_DOM"/>
    <property type="match status" value="1"/>
</dbReference>
<feature type="compositionally biased region" description="Basic and acidic residues" evidence="3">
    <location>
        <begin position="764"/>
        <end position="773"/>
    </location>
</feature>
<dbReference type="GO" id="GO:0005524">
    <property type="term" value="F:ATP binding"/>
    <property type="evidence" value="ECO:0007669"/>
    <property type="project" value="UniProtKB-KW"/>
</dbReference>
<dbReference type="EMBL" id="CAJNNV010001386">
    <property type="protein sequence ID" value="CAE8584927.1"/>
    <property type="molecule type" value="Genomic_DNA"/>
</dbReference>
<organism evidence="5 6">
    <name type="scientific">Polarella glacialis</name>
    <name type="common">Dinoflagellate</name>
    <dbReference type="NCBI Taxonomy" id="89957"/>
    <lineage>
        <taxon>Eukaryota</taxon>
        <taxon>Sar</taxon>
        <taxon>Alveolata</taxon>
        <taxon>Dinophyceae</taxon>
        <taxon>Suessiales</taxon>
        <taxon>Suessiaceae</taxon>
        <taxon>Polarella</taxon>
    </lineage>
</organism>
<evidence type="ECO:0000256" key="2">
    <source>
        <dbReference type="ARBA" id="ARBA00022840"/>
    </source>
</evidence>
<dbReference type="Pfam" id="PF00069">
    <property type="entry name" value="Pkinase"/>
    <property type="match status" value="1"/>
</dbReference>
<feature type="non-terminal residue" evidence="5">
    <location>
        <position position="1"/>
    </location>
</feature>
<evidence type="ECO:0000313" key="6">
    <source>
        <dbReference type="Proteomes" id="UP000654075"/>
    </source>
</evidence>
<dbReference type="OrthoDB" id="431929at2759"/>
<reference evidence="5" key="1">
    <citation type="submission" date="2021-02" db="EMBL/GenBank/DDBJ databases">
        <authorList>
            <person name="Dougan E. K."/>
            <person name="Rhodes N."/>
            <person name="Thang M."/>
            <person name="Chan C."/>
        </authorList>
    </citation>
    <scope>NUCLEOTIDE SEQUENCE</scope>
</reference>
<accession>A0A813DH40</accession>
<dbReference type="GO" id="GO:0005737">
    <property type="term" value="C:cytoplasm"/>
    <property type="evidence" value="ECO:0007669"/>
    <property type="project" value="TreeGrafter"/>
</dbReference>
<keyword evidence="2" id="KW-0067">ATP-binding</keyword>
<name>A0A813DH40_POLGL</name>
<keyword evidence="6" id="KW-1185">Reference proteome</keyword>
<feature type="compositionally biased region" description="Low complexity" evidence="3">
    <location>
        <begin position="478"/>
        <end position="488"/>
    </location>
</feature>
<feature type="compositionally biased region" description="Low complexity" evidence="3">
    <location>
        <begin position="447"/>
        <end position="458"/>
    </location>
</feature>
<evidence type="ECO:0000256" key="3">
    <source>
        <dbReference type="SAM" id="MobiDB-lite"/>
    </source>
</evidence>
<dbReference type="Proteomes" id="UP000654075">
    <property type="component" value="Unassembled WGS sequence"/>
</dbReference>
<evidence type="ECO:0000256" key="1">
    <source>
        <dbReference type="ARBA" id="ARBA00022741"/>
    </source>
</evidence>
<protein>
    <recommendedName>
        <fullName evidence="4">Protein kinase domain-containing protein</fullName>
    </recommendedName>
</protein>
<dbReference type="InterPro" id="IPR011009">
    <property type="entry name" value="Kinase-like_dom_sf"/>
</dbReference>
<feature type="region of interest" description="Disordered" evidence="3">
    <location>
        <begin position="754"/>
        <end position="790"/>
    </location>
</feature>
<comment type="caution">
    <text evidence="5">The sequence shown here is derived from an EMBL/GenBank/DDBJ whole genome shotgun (WGS) entry which is preliminary data.</text>
</comment>
<dbReference type="AlphaFoldDB" id="A0A813DH40"/>